<dbReference type="Gene3D" id="1.20.1280.50">
    <property type="match status" value="1"/>
</dbReference>
<name>A0A8H6T3C5_9AGAR</name>
<gene>
    <name evidence="1" type="ORF">MIND_00384400</name>
</gene>
<reference evidence="1" key="1">
    <citation type="submission" date="2020-05" db="EMBL/GenBank/DDBJ databases">
        <title>Mycena genomes resolve the evolution of fungal bioluminescence.</title>
        <authorList>
            <person name="Tsai I.J."/>
        </authorList>
    </citation>
    <scope>NUCLEOTIDE SEQUENCE</scope>
    <source>
        <strain evidence="1">171206Taipei</strain>
    </source>
</reference>
<dbReference type="RefSeq" id="XP_037223560.1">
    <property type="nucleotide sequence ID" value="XM_037360675.1"/>
</dbReference>
<dbReference type="SUPFAM" id="SSF81383">
    <property type="entry name" value="F-box domain"/>
    <property type="match status" value="1"/>
</dbReference>
<accession>A0A8H6T3C5</accession>
<dbReference type="EMBL" id="JACAZF010000003">
    <property type="protein sequence ID" value="KAF7310110.1"/>
    <property type="molecule type" value="Genomic_DNA"/>
</dbReference>
<evidence type="ECO:0000313" key="2">
    <source>
        <dbReference type="Proteomes" id="UP000636479"/>
    </source>
</evidence>
<dbReference type="GeneID" id="59343191"/>
<proteinExistence type="predicted"/>
<sequence length="408" mass="45281">MNHDGYFPQTMDLLGALDEPSTTSTKSAKEESALSVIPNEVLVEVFTHCLPPYPACPPLYGAYSPTQLTHVCRLWRDLATATPALWRAISLDLIPNGSPVDEPLAEKLLGTAETWLRRSGTLSLSVVLRCRWDQHPEPLAVASLALSAFLAHHERWEYAELRVPPSPDVSQDPAENADIHRAMPRLVCLRLTASYLGSEAVLGHIHAPKLRTLYARASNDAFYFWLFDPPTWQRLTCLKLKDLPPDYAAQILAQATGLVHCWLRIWDSEAAPVSERIHLPHLQTFVITAHQRRTMTELLDALVLPSIKRLAIREAFLGALAAAGPQKNAFVPALAHLFSRWGSSLARLAVLDCELIEVAAAGAKEPFLQAFPSLVDVELFLEDEERSVLPFVAVGDAWDDNWPLPSHD</sequence>
<comment type="caution">
    <text evidence="1">The sequence shown here is derived from an EMBL/GenBank/DDBJ whole genome shotgun (WGS) entry which is preliminary data.</text>
</comment>
<evidence type="ECO:0000313" key="1">
    <source>
        <dbReference type="EMBL" id="KAF7310110.1"/>
    </source>
</evidence>
<keyword evidence="2" id="KW-1185">Reference proteome</keyword>
<dbReference type="OrthoDB" id="3054765at2759"/>
<dbReference type="AlphaFoldDB" id="A0A8H6T3C5"/>
<dbReference type="Proteomes" id="UP000636479">
    <property type="component" value="Unassembled WGS sequence"/>
</dbReference>
<dbReference type="InterPro" id="IPR036047">
    <property type="entry name" value="F-box-like_dom_sf"/>
</dbReference>
<organism evidence="1 2">
    <name type="scientific">Mycena indigotica</name>
    <dbReference type="NCBI Taxonomy" id="2126181"/>
    <lineage>
        <taxon>Eukaryota</taxon>
        <taxon>Fungi</taxon>
        <taxon>Dikarya</taxon>
        <taxon>Basidiomycota</taxon>
        <taxon>Agaricomycotina</taxon>
        <taxon>Agaricomycetes</taxon>
        <taxon>Agaricomycetidae</taxon>
        <taxon>Agaricales</taxon>
        <taxon>Marasmiineae</taxon>
        <taxon>Mycenaceae</taxon>
        <taxon>Mycena</taxon>
    </lineage>
</organism>
<protein>
    <submittedName>
        <fullName evidence="1">F-box domain-containing protein</fullName>
    </submittedName>
</protein>